<dbReference type="EMBL" id="MN739194">
    <property type="protein sequence ID" value="QHS92943.1"/>
    <property type="molecule type" value="Genomic_DNA"/>
</dbReference>
<accession>A0A6C0BNV7</accession>
<organism evidence="1">
    <name type="scientific">viral metagenome</name>
    <dbReference type="NCBI Taxonomy" id="1070528"/>
    <lineage>
        <taxon>unclassified sequences</taxon>
        <taxon>metagenomes</taxon>
        <taxon>organismal metagenomes</taxon>
    </lineage>
</organism>
<proteinExistence type="predicted"/>
<sequence length="59" mass="7118">MNPNTRLTLISSTCTLLAYTMINLTTYHEFRRELTKHDNEIYEAKIDIRTLEHERYKSK</sequence>
<dbReference type="AlphaFoldDB" id="A0A6C0BNV7"/>
<evidence type="ECO:0000313" key="1">
    <source>
        <dbReference type="EMBL" id="QHS92943.1"/>
    </source>
</evidence>
<protein>
    <submittedName>
        <fullName evidence="1">Uncharacterized protein</fullName>
    </submittedName>
</protein>
<reference evidence="1" key="1">
    <citation type="journal article" date="2020" name="Nature">
        <title>Giant virus diversity and host interactions through global metagenomics.</title>
        <authorList>
            <person name="Schulz F."/>
            <person name="Roux S."/>
            <person name="Paez-Espino D."/>
            <person name="Jungbluth S."/>
            <person name="Walsh D.A."/>
            <person name="Denef V.J."/>
            <person name="McMahon K.D."/>
            <person name="Konstantinidis K.T."/>
            <person name="Eloe-Fadrosh E.A."/>
            <person name="Kyrpides N.C."/>
            <person name="Woyke T."/>
        </authorList>
    </citation>
    <scope>NUCLEOTIDE SEQUENCE</scope>
    <source>
        <strain evidence="1">GVMAG-M-3300017651-5</strain>
    </source>
</reference>
<name>A0A6C0BNV7_9ZZZZ</name>